<evidence type="ECO:0000313" key="6">
    <source>
        <dbReference type="Proteomes" id="UP001229421"/>
    </source>
</evidence>
<dbReference type="SMART" id="SM00360">
    <property type="entry name" value="RRM"/>
    <property type="match status" value="1"/>
</dbReference>
<keyword evidence="6" id="KW-1185">Reference proteome</keyword>
<feature type="region of interest" description="Disordered" evidence="3">
    <location>
        <begin position="224"/>
        <end position="246"/>
    </location>
</feature>
<sequence>MGDSYWKYAAAEGRQQQQQPPFHSLIGKRPRSDYDAPGSHGSPGNVAHREDVRGTPLVVKDSDTISASYDRYLRGMQQFPPYNGAPESSRLMGTGRGVGYQEDLHMMGMGHFGSVDPALTKVRESGLLGARPEISLPPDASNTLFVEGLPSDCSRREVAHIFRPFVGYKEVRLVTKESRHSSGDPLVLCFVDFETPAEAATAKDALQGYKFDEHDRESVSLRMQFARHPGARTGSARPGGGPRGRR</sequence>
<evidence type="ECO:0000256" key="1">
    <source>
        <dbReference type="ARBA" id="ARBA00022884"/>
    </source>
</evidence>
<reference evidence="5" key="1">
    <citation type="journal article" date="2023" name="bioRxiv">
        <title>Improved chromosome-level genome assembly for marigold (Tagetes erecta).</title>
        <authorList>
            <person name="Jiang F."/>
            <person name="Yuan L."/>
            <person name="Wang S."/>
            <person name="Wang H."/>
            <person name="Xu D."/>
            <person name="Wang A."/>
            <person name="Fan W."/>
        </authorList>
    </citation>
    <scope>NUCLEOTIDE SEQUENCE</scope>
    <source>
        <strain evidence="5">WSJ</strain>
        <tissue evidence="5">Leaf</tissue>
    </source>
</reference>
<dbReference type="SUPFAM" id="SSF54928">
    <property type="entry name" value="RNA-binding domain, RBD"/>
    <property type="match status" value="1"/>
</dbReference>
<dbReference type="AlphaFoldDB" id="A0AAD8K4J4"/>
<gene>
    <name evidence="5" type="ORF">QVD17_30935</name>
</gene>
<proteinExistence type="predicted"/>
<dbReference type="InterPro" id="IPR035979">
    <property type="entry name" value="RBD_domain_sf"/>
</dbReference>
<evidence type="ECO:0000313" key="5">
    <source>
        <dbReference type="EMBL" id="KAK1415163.1"/>
    </source>
</evidence>
<evidence type="ECO:0000256" key="3">
    <source>
        <dbReference type="SAM" id="MobiDB-lite"/>
    </source>
</evidence>
<evidence type="ECO:0000259" key="4">
    <source>
        <dbReference type="PROSITE" id="PS50102"/>
    </source>
</evidence>
<dbReference type="InterPro" id="IPR000504">
    <property type="entry name" value="RRM_dom"/>
</dbReference>
<feature type="domain" description="RRM" evidence="4">
    <location>
        <begin position="142"/>
        <end position="228"/>
    </location>
</feature>
<dbReference type="Gene3D" id="3.30.70.330">
    <property type="match status" value="1"/>
</dbReference>
<name>A0AAD8K4J4_TARER</name>
<feature type="region of interest" description="Disordered" evidence="3">
    <location>
        <begin position="1"/>
        <end position="52"/>
    </location>
</feature>
<organism evidence="5 6">
    <name type="scientific">Tagetes erecta</name>
    <name type="common">African marigold</name>
    <dbReference type="NCBI Taxonomy" id="13708"/>
    <lineage>
        <taxon>Eukaryota</taxon>
        <taxon>Viridiplantae</taxon>
        <taxon>Streptophyta</taxon>
        <taxon>Embryophyta</taxon>
        <taxon>Tracheophyta</taxon>
        <taxon>Spermatophyta</taxon>
        <taxon>Magnoliopsida</taxon>
        <taxon>eudicotyledons</taxon>
        <taxon>Gunneridae</taxon>
        <taxon>Pentapetalae</taxon>
        <taxon>asterids</taxon>
        <taxon>campanulids</taxon>
        <taxon>Asterales</taxon>
        <taxon>Asteraceae</taxon>
        <taxon>Asteroideae</taxon>
        <taxon>Heliantheae alliance</taxon>
        <taxon>Tageteae</taxon>
        <taxon>Tagetes</taxon>
    </lineage>
</organism>
<dbReference type="EMBL" id="JAUHHV010000008">
    <property type="protein sequence ID" value="KAK1415163.1"/>
    <property type="molecule type" value="Genomic_DNA"/>
</dbReference>
<keyword evidence="1 2" id="KW-0694">RNA-binding</keyword>
<evidence type="ECO:0000256" key="2">
    <source>
        <dbReference type="PROSITE-ProRule" id="PRU00176"/>
    </source>
</evidence>
<dbReference type="Pfam" id="PF00076">
    <property type="entry name" value="RRM_1"/>
    <property type="match status" value="1"/>
</dbReference>
<protein>
    <recommendedName>
        <fullName evidence="4">RRM domain-containing protein</fullName>
    </recommendedName>
</protein>
<dbReference type="PROSITE" id="PS50102">
    <property type="entry name" value="RRM"/>
    <property type="match status" value="1"/>
</dbReference>
<dbReference type="Proteomes" id="UP001229421">
    <property type="component" value="Unassembled WGS sequence"/>
</dbReference>
<dbReference type="CDD" id="cd21618">
    <property type="entry name" value="RRM_AtNSRA_like"/>
    <property type="match status" value="1"/>
</dbReference>
<comment type="caution">
    <text evidence="5">The sequence shown here is derived from an EMBL/GenBank/DDBJ whole genome shotgun (WGS) entry which is preliminary data.</text>
</comment>
<dbReference type="PANTHER" id="PTHR10501">
    <property type="entry name" value="U1 SMALL NUCLEAR RIBONUCLEOPROTEIN A/U2 SMALL NUCLEAR RIBONUCLEOPROTEIN B"/>
    <property type="match status" value="1"/>
</dbReference>
<dbReference type="InterPro" id="IPR012677">
    <property type="entry name" value="Nucleotide-bd_a/b_plait_sf"/>
</dbReference>
<dbReference type="GO" id="GO:0003723">
    <property type="term" value="F:RNA binding"/>
    <property type="evidence" value="ECO:0007669"/>
    <property type="project" value="UniProtKB-UniRule"/>
</dbReference>
<feature type="compositionally biased region" description="Gly residues" evidence="3">
    <location>
        <begin position="237"/>
        <end position="246"/>
    </location>
</feature>
<accession>A0AAD8K4J4</accession>